<dbReference type="EMBL" id="AOKF01003152">
    <property type="protein sequence ID" value="EPN39968.1"/>
    <property type="molecule type" value="Genomic_DNA"/>
</dbReference>
<dbReference type="AlphaFoldDB" id="A0A656JNP1"/>
<name>A0A656JNP1_PSESF</name>
<evidence type="ECO:0000313" key="1">
    <source>
        <dbReference type="EMBL" id="EPN39968.1"/>
    </source>
</evidence>
<feature type="non-terminal residue" evidence="1">
    <location>
        <position position="1"/>
    </location>
</feature>
<organism evidence="1 2">
    <name type="scientific">Pseudomonas syringae pv. actinidiae ICMP 19096</name>
    <dbReference type="NCBI Taxonomy" id="1194405"/>
    <lineage>
        <taxon>Bacteria</taxon>
        <taxon>Pseudomonadati</taxon>
        <taxon>Pseudomonadota</taxon>
        <taxon>Gammaproteobacteria</taxon>
        <taxon>Pseudomonadales</taxon>
        <taxon>Pseudomonadaceae</taxon>
        <taxon>Pseudomonas</taxon>
        <taxon>Pseudomonas syringae</taxon>
    </lineage>
</organism>
<comment type="caution">
    <text evidence="1">The sequence shown here is derived from an EMBL/GenBank/DDBJ whole genome shotgun (WGS) entry which is preliminary data.</text>
</comment>
<accession>A0A656JNP1</accession>
<sequence length="71" mass="8035">SRDAGATSHSLLDIRVTATTHLVSVKRAGACRSLQRRQWQARTGIGNGIEMFLRLRLSRSSYRGRSKLYLF</sequence>
<proteinExistence type="predicted"/>
<evidence type="ECO:0000313" key="2">
    <source>
        <dbReference type="Proteomes" id="UP000018849"/>
    </source>
</evidence>
<gene>
    <name evidence="1" type="ORF">A245_36784</name>
</gene>
<protein>
    <submittedName>
        <fullName evidence="1">Uncharacterized protein</fullName>
    </submittedName>
</protein>
<dbReference type="Proteomes" id="UP000018849">
    <property type="component" value="Unassembled WGS sequence"/>
</dbReference>
<reference evidence="1 2" key="1">
    <citation type="journal article" date="2013" name="PLoS Pathog.">
        <title>Genomic analysis of the Kiwifruit pathogen Pseudomonas syringae pv. actinidiae provides insight into the origins of an emergent plant disease.</title>
        <authorList>
            <person name="McCann H.C."/>
            <person name="Rikkerink E.H."/>
            <person name="Bertels F."/>
            <person name="Fiers M."/>
            <person name="Lu A."/>
            <person name="Rees-George J."/>
            <person name="Andersen M.T."/>
            <person name="Gleave A.P."/>
            <person name="Haubold B."/>
            <person name="Wohlers M.W."/>
            <person name="Guttman D.S."/>
            <person name="Wang P.W."/>
            <person name="Straub C."/>
            <person name="Vanneste J.L."/>
            <person name="Rainey P.B."/>
            <person name="Templeton M.D."/>
        </authorList>
    </citation>
    <scope>NUCLEOTIDE SEQUENCE [LARGE SCALE GENOMIC DNA]</scope>
    <source>
        <strain evidence="1 2">ICMP 19096</strain>
    </source>
</reference>